<keyword evidence="1" id="KW-0560">Oxidoreductase</keyword>
<gene>
    <name evidence="4" type="ORF">PENANT_c014G08962</name>
</gene>
<feature type="domain" description="NAD-dependent epimerase/dehydratase" evidence="3">
    <location>
        <begin position="15"/>
        <end position="254"/>
    </location>
</feature>
<protein>
    <recommendedName>
        <fullName evidence="3">NAD-dependent epimerase/dehydratase domain-containing protein</fullName>
    </recommendedName>
</protein>
<dbReference type="Proteomes" id="UP000191672">
    <property type="component" value="Unassembled WGS sequence"/>
</dbReference>
<organism evidence="4 5">
    <name type="scientific">Penicillium antarcticum</name>
    <dbReference type="NCBI Taxonomy" id="416450"/>
    <lineage>
        <taxon>Eukaryota</taxon>
        <taxon>Fungi</taxon>
        <taxon>Dikarya</taxon>
        <taxon>Ascomycota</taxon>
        <taxon>Pezizomycotina</taxon>
        <taxon>Eurotiomycetes</taxon>
        <taxon>Eurotiomycetidae</taxon>
        <taxon>Eurotiales</taxon>
        <taxon>Aspergillaceae</taxon>
        <taxon>Penicillium</taxon>
    </lineage>
</organism>
<dbReference type="SUPFAM" id="SSF51735">
    <property type="entry name" value="NAD(P)-binding Rossmann-fold domains"/>
    <property type="match status" value="1"/>
</dbReference>
<comment type="caution">
    <text evidence="4">The sequence shown here is derived from an EMBL/GenBank/DDBJ whole genome shotgun (WGS) entry which is preliminary data.</text>
</comment>
<reference evidence="5" key="1">
    <citation type="journal article" date="2017" name="Nat. Microbiol.">
        <title>Global analysis of biosynthetic gene clusters reveals vast potential of secondary metabolite production in Penicillium species.</title>
        <authorList>
            <person name="Nielsen J.C."/>
            <person name="Grijseels S."/>
            <person name="Prigent S."/>
            <person name="Ji B."/>
            <person name="Dainat J."/>
            <person name="Nielsen K.F."/>
            <person name="Frisvad J.C."/>
            <person name="Workman M."/>
            <person name="Nielsen J."/>
        </authorList>
    </citation>
    <scope>NUCLEOTIDE SEQUENCE [LARGE SCALE GENOMIC DNA]</scope>
    <source>
        <strain evidence="5">IBT 31811</strain>
    </source>
</reference>
<dbReference type="EMBL" id="MDYN01000014">
    <property type="protein sequence ID" value="OQD84063.1"/>
    <property type="molecule type" value="Genomic_DNA"/>
</dbReference>
<dbReference type="FunFam" id="3.40.50.720:FF:000336">
    <property type="entry name" value="Aldehyde reductase"/>
    <property type="match status" value="1"/>
</dbReference>
<evidence type="ECO:0000256" key="1">
    <source>
        <dbReference type="ARBA" id="ARBA00023002"/>
    </source>
</evidence>
<dbReference type="InterPro" id="IPR001509">
    <property type="entry name" value="Epimerase_deHydtase"/>
</dbReference>
<dbReference type="InterPro" id="IPR036291">
    <property type="entry name" value="NAD(P)-bd_dom_sf"/>
</dbReference>
<dbReference type="CDD" id="cd05227">
    <property type="entry name" value="AR_SDR_e"/>
    <property type="match status" value="1"/>
</dbReference>
<dbReference type="InterPro" id="IPR050425">
    <property type="entry name" value="NAD(P)_dehydrat-like"/>
</dbReference>
<dbReference type="STRING" id="416450.A0A1V6Q474"/>
<dbReference type="AlphaFoldDB" id="A0A1V6Q474"/>
<dbReference type="PANTHER" id="PTHR10366">
    <property type="entry name" value="NAD DEPENDENT EPIMERASE/DEHYDRATASE"/>
    <property type="match status" value="1"/>
</dbReference>
<comment type="similarity">
    <text evidence="2">Belongs to the NAD(P)-dependent epimerase/dehydratase family. Dihydroflavonol-4-reductase subfamily.</text>
</comment>
<accession>A0A1V6Q474</accession>
<dbReference type="PANTHER" id="PTHR10366:SF564">
    <property type="entry name" value="STEROL-4-ALPHA-CARBOXYLATE 3-DEHYDROGENASE, DECARBOXYLATING"/>
    <property type="match status" value="1"/>
</dbReference>
<evidence type="ECO:0000313" key="5">
    <source>
        <dbReference type="Proteomes" id="UP000191672"/>
    </source>
</evidence>
<dbReference type="Gene3D" id="3.40.50.720">
    <property type="entry name" value="NAD(P)-binding Rossmann-like Domain"/>
    <property type="match status" value="1"/>
</dbReference>
<evidence type="ECO:0000313" key="4">
    <source>
        <dbReference type="EMBL" id="OQD84063.1"/>
    </source>
</evidence>
<dbReference type="Pfam" id="PF01370">
    <property type="entry name" value="Epimerase"/>
    <property type="match status" value="1"/>
</dbReference>
<name>A0A1V6Q474_9EURO</name>
<keyword evidence="5" id="KW-1185">Reference proteome</keyword>
<proteinExistence type="inferred from homology"/>
<evidence type="ECO:0000259" key="3">
    <source>
        <dbReference type="Pfam" id="PF01370"/>
    </source>
</evidence>
<sequence length="352" mass="38397">MAAQDLDQASGAQCVLVTGGSGFIASHLILRLLHAGYKVRTTIRTPSREKELRNTFQNAGVDTESHLSFVVADLTKDEGWANAMEGCTFVQHVASPFPAATPRDENELIRPAREGTLRVLKFARDAEVKRVVLTSSFAAIGYGHEQMPVFTEDHWSVVDGKISVPAYHKSKTLAEKAAWNFVQKEGGNLELAVINPTGVFGPVLSRDFSTSIQIIESMMKGDLPACPNISFGAVDVRDLADLHILAMTNPAAIGQRFIGTCDNGPVSMIDIANVLREEKPDYATLVPTKVLPNFLVRAVALFRSDLRVILPELGVTKLINNEKAKTVLGWKPRPIEECVLDTADSLVEHSIV</sequence>
<evidence type="ECO:0000256" key="2">
    <source>
        <dbReference type="ARBA" id="ARBA00023445"/>
    </source>
</evidence>
<dbReference type="GO" id="GO:0016616">
    <property type="term" value="F:oxidoreductase activity, acting on the CH-OH group of donors, NAD or NADP as acceptor"/>
    <property type="evidence" value="ECO:0007669"/>
    <property type="project" value="TreeGrafter"/>
</dbReference>